<dbReference type="Gene3D" id="1.10.10.60">
    <property type="entry name" value="Homeodomain-like"/>
    <property type="match status" value="1"/>
</dbReference>
<gene>
    <name evidence="1" type="ORF">D187_008517</name>
</gene>
<protein>
    <submittedName>
        <fullName evidence="1">Transcriptional regulator, TetR family</fullName>
    </submittedName>
</protein>
<keyword evidence="2" id="KW-1185">Reference proteome</keyword>
<dbReference type="AlphaFoldDB" id="S9PD68"/>
<accession>S9PD68</accession>
<comment type="caution">
    <text evidence="1">The sequence shown here is derived from an EMBL/GenBank/DDBJ whole genome shotgun (WGS) entry which is preliminary data.</text>
</comment>
<sequence length="51" mass="5969">MKSPVGEGKQRLLEALFDEFDENGPSPNLSIRYIAERLDVHHTLLTYHFWP</sequence>
<dbReference type="Proteomes" id="UP000011682">
    <property type="component" value="Unassembled WGS sequence"/>
</dbReference>
<evidence type="ECO:0000313" key="1">
    <source>
        <dbReference type="EMBL" id="EPX62330.1"/>
    </source>
</evidence>
<evidence type="ECO:0000313" key="2">
    <source>
        <dbReference type="Proteomes" id="UP000011682"/>
    </source>
</evidence>
<dbReference type="RefSeq" id="WP_002623263.1">
    <property type="nucleotide sequence ID" value="NZ_ANAH02000007.1"/>
</dbReference>
<reference evidence="1" key="1">
    <citation type="submission" date="2013-05" db="EMBL/GenBank/DDBJ databases">
        <title>Genome assembly of Cystobacter fuscus DSM 2262.</title>
        <authorList>
            <person name="Sharma G."/>
            <person name="Khatri I."/>
            <person name="Kaur C."/>
            <person name="Mayilraj S."/>
            <person name="Subramanian S."/>
        </authorList>
    </citation>
    <scope>NUCLEOTIDE SEQUENCE [LARGE SCALE GENOMIC DNA]</scope>
    <source>
        <strain evidence="1">DSM 2262</strain>
    </source>
</reference>
<dbReference type="SUPFAM" id="SSF46689">
    <property type="entry name" value="Homeodomain-like"/>
    <property type="match status" value="1"/>
</dbReference>
<name>S9PD68_CYSF2</name>
<proteinExistence type="predicted"/>
<dbReference type="InterPro" id="IPR009057">
    <property type="entry name" value="Homeodomain-like_sf"/>
</dbReference>
<dbReference type="eggNOG" id="COG1309">
    <property type="taxonomic scope" value="Bacteria"/>
</dbReference>
<organism evidence="1 2">
    <name type="scientific">Cystobacter fuscus (strain ATCC 25194 / DSM 2262 / NBRC 100088 / M29)</name>
    <dbReference type="NCBI Taxonomy" id="1242864"/>
    <lineage>
        <taxon>Bacteria</taxon>
        <taxon>Pseudomonadati</taxon>
        <taxon>Myxococcota</taxon>
        <taxon>Myxococcia</taxon>
        <taxon>Myxococcales</taxon>
        <taxon>Cystobacterineae</taxon>
        <taxon>Archangiaceae</taxon>
        <taxon>Cystobacter</taxon>
    </lineage>
</organism>
<dbReference type="EMBL" id="ANAH02000007">
    <property type="protein sequence ID" value="EPX62330.1"/>
    <property type="molecule type" value="Genomic_DNA"/>
</dbReference>